<reference evidence="3" key="1">
    <citation type="journal article" date="2017" name="bioRxiv">
        <title>Comparative analysis of the genomes of Stylophora pistillata and Acropora digitifera provides evidence for extensive differences between species of corals.</title>
        <authorList>
            <person name="Voolstra C.R."/>
            <person name="Li Y."/>
            <person name="Liew Y.J."/>
            <person name="Baumgarten S."/>
            <person name="Zoccola D."/>
            <person name="Flot J.-F."/>
            <person name="Tambutte S."/>
            <person name="Allemand D."/>
            <person name="Aranda M."/>
        </authorList>
    </citation>
    <scope>NUCLEOTIDE SEQUENCE [LARGE SCALE GENOMIC DNA]</scope>
</reference>
<feature type="region of interest" description="Disordered" evidence="1">
    <location>
        <begin position="158"/>
        <end position="183"/>
    </location>
</feature>
<dbReference type="Proteomes" id="UP000225706">
    <property type="component" value="Unassembled WGS sequence"/>
</dbReference>
<evidence type="ECO:0000313" key="2">
    <source>
        <dbReference type="EMBL" id="PFX33118.1"/>
    </source>
</evidence>
<comment type="caution">
    <text evidence="2">The sequence shown here is derived from an EMBL/GenBank/DDBJ whole genome shotgun (WGS) entry which is preliminary data.</text>
</comment>
<accession>A0A2B4SX62</accession>
<feature type="region of interest" description="Disordered" evidence="1">
    <location>
        <begin position="208"/>
        <end position="237"/>
    </location>
</feature>
<sequence>MVNGESYALRAARTSGQEYRNENQIQRQEHIFNENSMPQRPKTAFFTPDRQTAARSVFDAFENCEVENYALQDIDKPLTFLTIYDAPFELSDLAIIKRLTPYCDVLNYRRGKHSCAPNIYNGLRHYRVFPTVHGARADEKEDVNIDDDNLSSASMENLPLASAFPPPNQSEKPVQPADSDSSFIDENLPLASVLPPPVQFTLPAKQLTDPSSELPASDPTTQPPPDFDQGRTGKGQAHNHLTEQASAEAKVAKETVKSKNPDFNYQQYGPFNLDDIDSAEFRIEKADLPRLAEALQLPPTFHCQKRTVYAFGKCPAHVGTVT</sequence>
<dbReference type="PANTHER" id="PTHR34615:SF1">
    <property type="entry name" value="PX DOMAIN-CONTAINING PROTEIN"/>
    <property type="match status" value="1"/>
</dbReference>
<gene>
    <name evidence="2" type="ORF">AWC38_SpisGene1976</name>
</gene>
<dbReference type="EMBL" id="LSMT01000015">
    <property type="protein sequence ID" value="PFX33118.1"/>
    <property type="molecule type" value="Genomic_DNA"/>
</dbReference>
<protein>
    <submittedName>
        <fullName evidence="2">Uncharacterized protein</fullName>
    </submittedName>
</protein>
<dbReference type="AlphaFoldDB" id="A0A2B4SX62"/>
<name>A0A2B4SX62_STYPI</name>
<organism evidence="2 3">
    <name type="scientific">Stylophora pistillata</name>
    <name type="common">Smooth cauliflower coral</name>
    <dbReference type="NCBI Taxonomy" id="50429"/>
    <lineage>
        <taxon>Eukaryota</taxon>
        <taxon>Metazoa</taxon>
        <taxon>Cnidaria</taxon>
        <taxon>Anthozoa</taxon>
        <taxon>Hexacorallia</taxon>
        <taxon>Scleractinia</taxon>
        <taxon>Astrocoeniina</taxon>
        <taxon>Pocilloporidae</taxon>
        <taxon>Stylophora</taxon>
    </lineage>
</organism>
<keyword evidence="3" id="KW-1185">Reference proteome</keyword>
<dbReference type="PANTHER" id="PTHR34615">
    <property type="entry name" value="PX DOMAIN-CONTAINING PROTEIN"/>
    <property type="match status" value="1"/>
</dbReference>
<evidence type="ECO:0000313" key="3">
    <source>
        <dbReference type="Proteomes" id="UP000225706"/>
    </source>
</evidence>
<evidence type="ECO:0000256" key="1">
    <source>
        <dbReference type="SAM" id="MobiDB-lite"/>
    </source>
</evidence>
<proteinExistence type="predicted"/>